<sequence length="86" mass="9202">MLVDGARANDAAAGQRQLHLVKPPEQSAKQIIGGAHTADRFAERFGGCERAGVDAHAVPIGIIDTNAQLLQDFLEALDVLNMRQVL</sequence>
<name>A0A645DYB4_9ZZZZ</name>
<dbReference type="EMBL" id="VSSQ01040966">
    <property type="protein sequence ID" value="MPM94305.1"/>
    <property type="molecule type" value="Genomic_DNA"/>
</dbReference>
<gene>
    <name evidence="1" type="ORF">SDC9_141451</name>
</gene>
<comment type="caution">
    <text evidence="1">The sequence shown here is derived from an EMBL/GenBank/DDBJ whole genome shotgun (WGS) entry which is preliminary data.</text>
</comment>
<reference evidence="1" key="1">
    <citation type="submission" date="2019-08" db="EMBL/GenBank/DDBJ databases">
        <authorList>
            <person name="Kucharzyk K."/>
            <person name="Murdoch R.W."/>
            <person name="Higgins S."/>
            <person name="Loffler F."/>
        </authorList>
    </citation>
    <scope>NUCLEOTIDE SEQUENCE</scope>
</reference>
<dbReference type="AlphaFoldDB" id="A0A645DYB4"/>
<proteinExistence type="predicted"/>
<protein>
    <submittedName>
        <fullName evidence="1">Uncharacterized protein</fullName>
    </submittedName>
</protein>
<accession>A0A645DYB4</accession>
<organism evidence="1">
    <name type="scientific">bioreactor metagenome</name>
    <dbReference type="NCBI Taxonomy" id="1076179"/>
    <lineage>
        <taxon>unclassified sequences</taxon>
        <taxon>metagenomes</taxon>
        <taxon>ecological metagenomes</taxon>
    </lineage>
</organism>
<evidence type="ECO:0000313" key="1">
    <source>
        <dbReference type="EMBL" id="MPM94305.1"/>
    </source>
</evidence>